<protein>
    <submittedName>
        <fullName evidence="1">Uncharacterized protein</fullName>
    </submittedName>
</protein>
<reference evidence="1" key="1">
    <citation type="journal article" date="2020" name="Sci. Adv.">
        <title>Virus-host coexistence in phytoplankton through the genomic lens.</title>
        <authorList>
            <person name="Yau S."/>
            <person name="Krasovec M."/>
            <person name="Benites L.F."/>
            <person name="Rombauts S."/>
            <person name="Groussin M."/>
            <person name="Vancaester E."/>
            <person name="Aury J.M."/>
            <person name="Derelle E."/>
            <person name="Desdevises Y."/>
            <person name="Escande M.L."/>
            <person name="Grimsley N."/>
            <person name="Guy J."/>
            <person name="Moreau H."/>
            <person name="Sanchez-Brosseau S."/>
            <person name="van de Peer Y."/>
            <person name="Vandepoele K."/>
            <person name="Gourbiere S."/>
            <person name="Piganeau G."/>
        </authorList>
    </citation>
    <scope>NUCLEOTIDE SEQUENCE</scope>
    <source>
        <strain evidence="1">OmV2</strain>
    </source>
</reference>
<evidence type="ECO:0000313" key="1">
    <source>
        <dbReference type="EMBL" id="QIZ31274.1"/>
    </source>
</evidence>
<dbReference type="EMBL" id="MN688676">
    <property type="protein sequence ID" value="QIZ31274.1"/>
    <property type="molecule type" value="Genomic_DNA"/>
</dbReference>
<gene>
    <name evidence="1" type="ORF">orf00333</name>
</gene>
<sequence>MLLRVLTTLPQRKKVIMRSKKDESVWDPDEQRRINENKKWKAGDPEEDAWDIDKERDAVRYKRESLESIFKLQSDEEIEILKRMKERIDVWEDESYLEEPTE</sequence>
<name>A0A6H1QU97_9PHYC</name>
<proteinExistence type="predicted"/>
<organism evidence="1">
    <name type="scientific">Ostreococcus mediterraneus virus 2</name>
    <dbReference type="NCBI Taxonomy" id="2726183"/>
    <lineage>
        <taxon>Viruses</taxon>
        <taxon>Varidnaviria</taxon>
        <taxon>Bamfordvirae</taxon>
        <taxon>Nucleocytoviricota</taxon>
        <taxon>Megaviricetes</taxon>
        <taxon>Algavirales</taxon>
        <taxon>Phycodnaviridae</taxon>
        <taxon>Prasinovirus</taxon>
    </lineage>
</organism>
<accession>A0A6H1QU97</accession>